<evidence type="ECO:0000313" key="1">
    <source>
        <dbReference type="EMBL" id="EYB85747.1"/>
    </source>
</evidence>
<comment type="caution">
    <text evidence="1">The sequence shown here is derived from an EMBL/GenBank/DDBJ whole genome shotgun (WGS) entry which is preliminary data.</text>
</comment>
<protein>
    <submittedName>
        <fullName evidence="1">Uncharacterized protein</fullName>
    </submittedName>
</protein>
<organism evidence="1 2">
    <name type="scientific">Ancylostoma ceylanicum</name>
    <dbReference type="NCBI Taxonomy" id="53326"/>
    <lineage>
        <taxon>Eukaryota</taxon>
        <taxon>Metazoa</taxon>
        <taxon>Ecdysozoa</taxon>
        <taxon>Nematoda</taxon>
        <taxon>Chromadorea</taxon>
        <taxon>Rhabditida</taxon>
        <taxon>Rhabditina</taxon>
        <taxon>Rhabditomorpha</taxon>
        <taxon>Strongyloidea</taxon>
        <taxon>Ancylostomatidae</taxon>
        <taxon>Ancylostomatinae</taxon>
        <taxon>Ancylostoma</taxon>
    </lineage>
</organism>
<proteinExistence type="predicted"/>
<sequence>MFDLPLIFCDLFWNVLEPHLSRYINPAVVILFIRLIHTTYSPVLYSGSSNKLFNYGHRTTTTRGFCHLKR</sequence>
<gene>
    <name evidence="1" type="primary">Acey_s0292.g1596</name>
    <name evidence="1" type="ORF">Y032_0292g1596</name>
</gene>
<name>A0A016S5W1_9BILA</name>
<dbReference type="Proteomes" id="UP000024635">
    <property type="component" value="Unassembled WGS sequence"/>
</dbReference>
<dbReference type="AlphaFoldDB" id="A0A016S5W1"/>
<dbReference type="EMBL" id="JARK01001628">
    <property type="protein sequence ID" value="EYB85747.1"/>
    <property type="molecule type" value="Genomic_DNA"/>
</dbReference>
<accession>A0A016S5W1</accession>
<keyword evidence="2" id="KW-1185">Reference proteome</keyword>
<reference evidence="2" key="1">
    <citation type="journal article" date="2015" name="Nat. Genet.">
        <title>The genome and transcriptome of the zoonotic hookworm Ancylostoma ceylanicum identify infection-specific gene families.</title>
        <authorList>
            <person name="Schwarz E.M."/>
            <person name="Hu Y."/>
            <person name="Antoshechkin I."/>
            <person name="Miller M.M."/>
            <person name="Sternberg P.W."/>
            <person name="Aroian R.V."/>
        </authorList>
    </citation>
    <scope>NUCLEOTIDE SEQUENCE</scope>
    <source>
        <strain evidence="2">HY135</strain>
    </source>
</reference>
<evidence type="ECO:0000313" key="2">
    <source>
        <dbReference type="Proteomes" id="UP000024635"/>
    </source>
</evidence>